<dbReference type="EMBL" id="KT897275">
    <property type="protein sequence ID" value="ALT05278.1"/>
    <property type="molecule type" value="Genomic_DNA"/>
</dbReference>
<dbReference type="Proteomes" id="UP000473681">
    <property type="component" value="Unassembled WGS sequence"/>
</dbReference>
<gene>
    <name evidence="3" type="ORF">FDB51_16890</name>
</gene>
<reference evidence="2" key="1">
    <citation type="journal article" date="2016" name="Genome Biol. Evol.">
        <title>Evolution of chromosomal Clostridium botulinum type E neurotoxin gene clusters: evidence provided by their rare plasmid borne counterparts.</title>
        <authorList>
            <person name="Carter A.T."/>
            <person name="Austin J.W."/>
            <person name="Weedmark K.A."/>
            <person name="Peck M.W."/>
        </authorList>
    </citation>
    <scope>NUCLEOTIDE SEQUENCE</scope>
    <source>
        <strain evidence="2">IFR 12/29</strain>
        <plasmid evidence="2">p12/29</plasmid>
    </source>
</reference>
<keyword evidence="1" id="KW-1133">Transmembrane helix</keyword>
<keyword evidence="1" id="KW-0472">Membrane</keyword>
<protein>
    <submittedName>
        <fullName evidence="2">Uncharacterized protein</fullName>
    </submittedName>
</protein>
<evidence type="ECO:0000313" key="4">
    <source>
        <dbReference type="Proteomes" id="UP000473681"/>
    </source>
</evidence>
<sequence length="202" mass="23350">MIVVCIGINPKLGWLNLRKEKKILLILLLLVVGLITIFMSYILIINNCKVEEIRKLEGTNIELSLNKGIKVTNLNDVYNSISDYHNCGIIIKELTNSIKYFNIILEDVPKADTVNQYYRVNNYTISELYALTSEEEFNKFYTKIAPLQELRGFEILTNTIQNTAYEYSLEVKLIGNKEIIIPVIISINDVEKMESTSYWNKE</sequence>
<dbReference type="AlphaFoldDB" id="A0A126JHW0"/>
<evidence type="ECO:0000313" key="2">
    <source>
        <dbReference type="EMBL" id="ALT05278.1"/>
    </source>
</evidence>
<evidence type="ECO:0000256" key="1">
    <source>
        <dbReference type="SAM" id="Phobius"/>
    </source>
</evidence>
<keyword evidence="1" id="KW-0812">Transmembrane</keyword>
<name>A0A126JHW0_CLOBO</name>
<accession>A0A126JHW0</accession>
<proteinExistence type="predicted"/>
<evidence type="ECO:0000313" key="3">
    <source>
        <dbReference type="EMBL" id="NFN36744.1"/>
    </source>
</evidence>
<dbReference type="RefSeq" id="WP_017826346.1">
    <property type="nucleotide sequence ID" value="NZ_KT897275.1"/>
</dbReference>
<organism evidence="2">
    <name type="scientific">Clostridium botulinum</name>
    <dbReference type="NCBI Taxonomy" id="1491"/>
    <lineage>
        <taxon>Bacteria</taxon>
        <taxon>Bacillati</taxon>
        <taxon>Bacillota</taxon>
        <taxon>Clostridia</taxon>
        <taxon>Eubacteriales</taxon>
        <taxon>Clostridiaceae</taxon>
        <taxon>Clostridium</taxon>
    </lineage>
</organism>
<keyword evidence="2" id="KW-0614">Plasmid</keyword>
<feature type="transmembrane region" description="Helical" evidence="1">
    <location>
        <begin position="23"/>
        <end position="44"/>
    </location>
</feature>
<reference evidence="3 4" key="2">
    <citation type="submission" date="2019-04" db="EMBL/GenBank/DDBJ databases">
        <title>Genome sequencing of Clostridium botulinum Groups I-IV and Clostridium butyricum.</title>
        <authorList>
            <person name="Brunt J."/>
            <person name="Van Vliet A.H.M."/>
            <person name="Stringer S.C."/>
            <person name="Carter A.T."/>
            <person name="Peck M.W."/>
        </authorList>
    </citation>
    <scope>NUCLEOTIDE SEQUENCE [LARGE SCALE GENOMIC DNA]</scope>
    <source>
        <strain evidence="3 4">CB-K-33E</strain>
    </source>
</reference>
<geneLocation type="plasmid" evidence="2">
    <name>p12/29</name>
</geneLocation>
<dbReference type="EMBL" id="SWVK01000030">
    <property type="protein sequence ID" value="NFN36744.1"/>
    <property type="molecule type" value="Genomic_DNA"/>
</dbReference>